<name>A0A4Q8QHD6_9FLAO</name>
<dbReference type="Proteomes" id="UP000291981">
    <property type="component" value="Unassembled WGS sequence"/>
</dbReference>
<dbReference type="EMBL" id="SGIU01000002">
    <property type="protein sequence ID" value="TAI47839.1"/>
    <property type="molecule type" value="Genomic_DNA"/>
</dbReference>
<gene>
    <name evidence="1" type="ORF">EW142_14385</name>
</gene>
<comment type="caution">
    <text evidence="1">The sequence shown here is derived from an EMBL/GenBank/DDBJ whole genome shotgun (WGS) entry which is preliminary data.</text>
</comment>
<sequence>MKVNLLFPLCLFLVLSCNQTSNIKDHIGLKSKLEGKWIAKAFDGELHEEWILNDFGWMQQQGYYIEQSDTSYAAQTQIQKVGEDIILFSVIKNSNPKIFKSVSLEEDKIIFENNDYKNPFEVKYEFLSNQKYRRTIKGRENDSLVVYEFNFEKSN</sequence>
<evidence type="ECO:0008006" key="3">
    <source>
        <dbReference type="Google" id="ProtNLM"/>
    </source>
</evidence>
<accession>A0A4Q8QHD6</accession>
<reference evidence="1 2" key="1">
    <citation type="submission" date="2019-02" db="EMBL/GenBank/DDBJ databases">
        <title>Draft genome sequence of Muricauda sp. 176CP4-71.</title>
        <authorList>
            <person name="Park J.-S."/>
        </authorList>
    </citation>
    <scope>NUCLEOTIDE SEQUENCE [LARGE SCALE GENOMIC DNA]</scope>
    <source>
        <strain evidence="1 2">176CP4-71</strain>
    </source>
</reference>
<keyword evidence="2" id="KW-1185">Reference proteome</keyword>
<protein>
    <recommendedName>
        <fullName evidence="3">Lipocalin-like domain-containing protein</fullName>
    </recommendedName>
</protein>
<dbReference type="OrthoDB" id="5382295at2"/>
<evidence type="ECO:0000313" key="1">
    <source>
        <dbReference type="EMBL" id="TAI47839.1"/>
    </source>
</evidence>
<dbReference type="RefSeq" id="WP_130615016.1">
    <property type="nucleotide sequence ID" value="NZ_SGIU01000002.1"/>
</dbReference>
<proteinExistence type="predicted"/>
<organism evidence="1 2">
    <name type="scientific">Flagellimonas allohymeniacidonis</name>
    <dbReference type="NCBI Taxonomy" id="2517819"/>
    <lineage>
        <taxon>Bacteria</taxon>
        <taxon>Pseudomonadati</taxon>
        <taxon>Bacteroidota</taxon>
        <taxon>Flavobacteriia</taxon>
        <taxon>Flavobacteriales</taxon>
        <taxon>Flavobacteriaceae</taxon>
        <taxon>Flagellimonas</taxon>
    </lineage>
</organism>
<dbReference type="AlphaFoldDB" id="A0A4Q8QHD6"/>
<dbReference type="PROSITE" id="PS51257">
    <property type="entry name" value="PROKAR_LIPOPROTEIN"/>
    <property type="match status" value="1"/>
</dbReference>
<evidence type="ECO:0000313" key="2">
    <source>
        <dbReference type="Proteomes" id="UP000291981"/>
    </source>
</evidence>